<evidence type="ECO:0000313" key="1">
    <source>
        <dbReference type="EMBL" id="BDT98981.1"/>
    </source>
</evidence>
<accession>A0ABN6U160</accession>
<keyword evidence="2" id="KW-1185">Reference proteome</keyword>
<gene>
    <name evidence="1" type="ORF">IFM12276_20100</name>
</gene>
<organism evidence="1 2">
    <name type="scientific">Nocardia sputorum</name>
    <dbReference type="NCBI Taxonomy" id="2984338"/>
    <lineage>
        <taxon>Bacteria</taxon>
        <taxon>Bacillati</taxon>
        <taxon>Actinomycetota</taxon>
        <taxon>Actinomycetes</taxon>
        <taxon>Mycobacteriales</taxon>
        <taxon>Nocardiaceae</taxon>
        <taxon>Nocardia</taxon>
    </lineage>
</organism>
<dbReference type="Proteomes" id="UP001317870">
    <property type="component" value="Chromosome"/>
</dbReference>
<reference evidence="1 2" key="1">
    <citation type="submission" date="2022-11" db="EMBL/GenBank/DDBJ databases">
        <title>Genome Sequencing of Nocardia sp. ON39_IFM12276 and assembly.</title>
        <authorList>
            <person name="Shimojima M."/>
            <person name="Toyokawa M."/>
            <person name="Uesaka K."/>
        </authorList>
    </citation>
    <scope>NUCLEOTIDE SEQUENCE [LARGE SCALE GENOMIC DNA]</scope>
    <source>
        <strain evidence="1 2">IFM 12276</strain>
    </source>
</reference>
<dbReference type="RefSeq" id="WP_281879068.1">
    <property type="nucleotide sequence ID" value="NZ_AP026978.1"/>
</dbReference>
<evidence type="ECO:0000313" key="2">
    <source>
        <dbReference type="Proteomes" id="UP001317870"/>
    </source>
</evidence>
<proteinExistence type="predicted"/>
<dbReference type="EMBL" id="AP026978">
    <property type="protein sequence ID" value="BDT98981.1"/>
    <property type="molecule type" value="Genomic_DNA"/>
</dbReference>
<protein>
    <submittedName>
        <fullName evidence="1">Uncharacterized protein</fullName>
    </submittedName>
</protein>
<sequence length="142" mass="15322">MTHRIEPPEAVTVTDRSRPRLTSGVGVARAHGVFNVVGGLWPLLHRRSFEAVFGPKNDHWLQYTVAGLLAGNGVAQILASFSPVGVADARRIGVITATWLLAIDLKYVPKGDIPKSYLLDAAMEVGWLAAWSGPGLRARLQS</sequence>
<name>A0ABN6U160_9NOCA</name>